<dbReference type="Proteomes" id="UP000254794">
    <property type="component" value="Unassembled WGS sequence"/>
</dbReference>
<evidence type="ECO:0008006" key="3">
    <source>
        <dbReference type="Google" id="ProtNLM"/>
    </source>
</evidence>
<evidence type="ECO:0000313" key="2">
    <source>
        <dbReference type="Proteomes" id="UP000254794"/>
    </source>
</evidence>
<name>A0A378JN49_9GAMM</name>
<dbReference type="SUPFAM" id="SSF54001">
    <property type="entry name" value="Cysteine proteinases"/>
    <property type="match status" value="1"/>
</dbReference>
<dbReference type="InterPro" id="IPR038765">
    <property type="entry name" value="Papain-like_cys_pep_sf"/>
</dbReference>
<reference evidence="1 2" key="1">
    <citation type="submission" date="2018-06" db="EMBL/GenBank/DDBJ databases">
        <authorList>
            <consortium name="Pathogen Informatics"/>
            <person name="Doyle S."/>
        </authorList>
    </citation>
    <scope>NUCLEOTIDE SEQUENCE [LARGE SCALE GENOMIC DNA]</scope>
    <source>
        <strain evidence="1 2">NCTC13316</strain>
    </source>
</reference>
<protein>
    <recommendedName>
        <fullName evidence="3">Cysteine protease</fullName>
    </recommendedName>
</protein>
<proteinExistence type="predicted"/>
<dbReference type="AlphaFoldDB" id="A0A378JN49"/>
<sequence>MRMFINKNKITILMAFTINFFTLNTSFAIHSTVKDAEQLKNKIIYNERLTYKTTTKTIILPVSRGFDQKETCLCWSYAFFNALETLYLINHPDLKLEISRGAMQYINLQDRIDLKIDGIEDHLNPEVYKRCWAEGGTPLSAAYLLKNYGALPYDEYHDVISPPNYTNLYYSIFVDNTTPKQKRALTDSLLPLYFGYDIPETTHFNGQTLSRLDFALQILPQGTWNTYAIAKDGKEHIGNGLDPDARRSEQTHFIVRDKLIHKINQSLMNNRPVIYSNNLHVILIYGADYDNRYQPINFYIKDTYPDYFYKADFEKVMDNMMEITILEDN</sequence>
<evidence type="ECO:0000313" key="1">
    <source>
        <dbReference type="EMBL" id="STX52108.1"/>
    </source>
</evidence>
<gene>
    <name evidence="1" type="ORF">NCTC13316_02212</name>
</gene>
<keyword evidence="2" id="KW-1185">Reference proteome</keyword>
<dbReference type="Gene3D" id="3.90.70.10">
    <property type="entry name" value="Cysteine proteinases"/>
    <property type="match status" value="1"/>
</dbReference>
<dbReference type="EMBL" id="UGOD01000001">
    <property type="protein sequence ID" value="STX52108.1"/>
    <property type="molecule type" value="Genomic_DNA"/>
</dbReference>
<accession>A0A378JN49</accession>
<organism evidence="1 2">
    <name type="scientific">Legionella busanensis</name>
    <dbReference type="NCBI Taxonomy" id="190655"/>
    <lineage>
        <taxon>Bacteria</taxon>
        <taxon>Pseudomonadati</taxon>
        <taxon>Pseudomonadota</taxon>
        <taxon>Gammaproteobacteria</taxon>
        <taxon>Legionellales</taxon>
        <taxon>Legionellaceae</taxon>
        <taxon>Legionella</taxon>
    </lineage>
</organism>